<protein>
    <submittedName>
        <fullName evidence="1">Uncharacterized protein</fullName>
    </submittedName>
</protein>
<evidence type="ECO:0000313" key="1">
    <source>
        <dbReference type="EMBL" id="CAK9234180.1"/>
    </source>
</evidence>
<sequence length="261" mass="30097">MAFAQKEVPNYNKDFIVTSSLNENLMLIIALKKKKKKQYHLGNQFLKGKDLQLVMKHNNPNNYLGKMDVVPRQHVFVGHFTAFSSFLGFRLGQEAHRVRYESNAGGTSTISESLSVEYFVRRFEAKDVVAEMEVEYCSRNWKKVDYICTLYGQRVGVSVTRAMFYPNPKGFSFDIAYRLLHKKLFGLIMARQGVKERHSFLQCILHVWCETIQIATIVEAAYIEVSRDLDITDDVIPVLTVAEGLHARPIFYEHCLFTSHT</sequence>
<dbReference type="Proteomes" id="UP001497512">
    <property type="component" value="Chromosome 8"/>
</dbReference>
<organism evidence="1 2">
    <name type="scientific">Sphagnum troendelagicum</name>
    <dbReference type="NCBI Taxonomy" id="128251"/>
    <lineage>
        <taxon>Eukaryota</taxon>
        <taxon>Viridiplantae</taxon>
        <taxon>Streptophyta</taxon>
        <taxon>Embryophyta</taxon>
        <taxon>Bryophyta</taxon>
        <taxon>Sphagnophytina</taxon>
        <taxon>Sphagnopsida</taxon>
        <taxon>Sphagnales</taxon>
        <taxon>Sphagnaceae</taxon>
        <taxon>Sphagnum</taxon>
    </lineage>
</organism>
<proteinExistence type="predicted"/>
<dbReference type="EMBL" id="OZ019900">
    <property type="protein sequence ID" value="CAK9234180.1"/>
    <property type="molecule type" value="Genomic_DNA"/>
</dbReference>
<gene>
    <name evidence="1" type="ORF">CSSPTR1EN2_LOCUS22088</name>
</gene>
<evidence type="ECO:0000313" key="2">
    <source>
        <dbReference type="Proteomes" id="UP001497512"/>
    </source>
</evidence>
<keyword evidence="2" id="KW-1185">Reference proteome</keyword>
<name>A0ABP0UZT3_9BRYO</name>
<accession>A0ABP0UZT3</accession>
<reference evidence="1" key="1">
    <citation type="submission" date="2024-02" db="EMBL/GenBank/DDBJ databases">
        <authorList>
            <consortium name="ELIXIR-Norway"/>
            <consortium name="Elixir Norway"/>
        </authorList>
    </citation>
    <scope>NUCLEOTIDE SEQUENCE</scope>
</reference>